<gene>
    <name evidence="2" type="ORF">BF93_11035</name>
</gene>
<accession>Z9JWS5</accession>
<name>Z9JWS5_9MICO</name>
<organism evidence="2 3">
    <name type="scientific">Brachybacterium phenoliresistens</name>
    <dbReference type="NCBI Taxonomy" id="396014"/>
    <lineage>
        <taxon>Bacteria</taxon>
        <taxon>Bacillati</taxon>
        <taxon>Actinomycetota</taxon>
        <taxon>Actinomycetes</taxon>
        <taxon>Micrococcales</taxon>
        <taxon>Dermabacteraceae</taxon>
        <taxon>Brachybacterium</taxon>
    </lineage>
</organism>
<evidence type="ECO:0000313" key="3">
    <source>
        <dbReference type="Proteomes" id="UP000023067"/>
    </source>
</evidence>
<feature type="compositionally biased region" description="Polar residues" evidence="1">
    <location>
        <begin position="13"/>
        <end position="23"/>
    </location>
</feature>
<dbReference type="EMBL" id="JDYK01000003">
    <property type="protein sequence ID" value="EWS82453.1"/>
    <property type="molecule type" value="Genomic_DNA"/>
</dbReference>
<comment type="caution">
    <text evidence="2">The sequence shown here is derived from an EMBL/GenBank/DDBJ whole genome shotgun (WGS) entry which is preliminary data.</text>
</comment>
<protein>
    <submittedName>
        <fullName evidence="2">Uncharacterized protein</fullName>
    </submittedName>
</protein>
<feature type="region of interest" description="Disordered" evidence="1">
    <location>
        <begin position="195"/>
        <end position="215"/>
    </location>
</feature>
<proteinExistence type="predicted"/>
<feature type="compositionally biased region" description="Basic and acidic residues" evidence="1">
    <location>
        <begin position="205"/>
        <end position="215"/>
    </location>
</feature>
<evidence type="ECO:0000256" key="1">
    <source>
        <dbReference type="SAM" id="MobiDB-lite"/>
    </source>
</evidence>
<evidence type="ECO:0000313" key="2">
    <source>
        <dbReference type="EMBL" id="EWS82453.1"/>
    </source>
</evidence>
<dbReference type="AlphaFoldDB" id="Z9JWS5"/>
<dbReference type="Proteomes" id="UP000023067">
    <property type="component" value="Unassembled WGS sequence"/>
</dbReference>
<feature type="compositionally biased region" description="Low complexity" evidence="1">
    <location>
        <begin position="32"/>
        <end position="50"/>
    </location>
</feature>
<keyword evidence="3" id="KW-1185">Reference proteome</keyword>
<dbReference type="HOGENOM" id="CLU_1281141_0_0_11"/>
<feature type="region of interest" description="Disordered" evidence="1">
    <location>
        <begin position="1"/>
        <end position="54"/>
    </location>
</feature>
<reference evidence="2 3" key="1">
    <citation type="submission" date="2014-02" db="EMBL/GenBank/DDBJ databases">
        <title>Genome sequence of Brachybacterium phenoliresistens strain W13A50.</title>
        <authorList>
            <person name="Wang X."/>
        </authorList>
    </citation>
    <scope>NUCLEOTIDE SEQUENCE [LARGE SCALE GENOMIC DNA]</scope>
    <source>
        <strain evidence="2 3">W13A50</strain>
    </source>
</reference>
<sequence length="215" mass="21598">MATVSMAPAENPTMPTRSGSTAHSDARRRTRANAARASATCRSRAPSAASGSCRCEGMGPASISRIAAAKPSRSSGVGRRRYFSTKAATPRSASARATFQPSFSMDRDRNPPPGATITAVPVAATGSGRKGVSVAVLTLRANTLPYSRCQASGAETSGGSPVPSSIASGWAGVSIGVIPCGAGAAGASPVAEVVVMSSPSGSAPRKRDLRAPRRA</sequence>